<dbReference type="AlphaFoldDB" id="A0A1F5Z2R3"/>
<protein>
    <recommendedName>
        <fullName evidence="3">Bacterial surface antigen (D15) domain-containing protein</fullName>
    </recommendedName>
</protein>
<organism evidence="4 5">
    <name type="scientific">Candidatus Glassbacteria bacterium RIFCSPLOWO2_12_FULL_58_11</name>
    <dbReference type="NCBI Taxonomy" id="1817867"/>
    <lineage>
        <taxon>Bacteria</taxon>
        <taxon>Candidatus Glassiibacteriota</taxon>
    </lineage>
</organism>
<comment type="subcellular location">
    <subcellularLocation>
        <location evidence="1">Membrane</location>
    </subcellularLocation>
</comment>
<name>A0A1F5Z2R3_9BACT</name>
<evidence type="ECO:0000259" key="3">
    <source>
        <dbReference type="Pfam" id="PF01103"/>
    </source>
</evidence>
<reference evidence="4 5" key="1">
    <citation type="journal article" date="2016" name="Nat. Commun.">
        <title>Thousands of microbial genomes shed light on interconnected biogeochemical processes in an aquifer system.</title>
        <authorList>
            <person name="Anantharaman K."/>
            <person name="Brown C.T."/>
            <person name="Hug L.A."/>
            <person name="Sharon I."/>
            <person name="Castelle C.J."/>
            <person name="Probst A.J."/>
            <person name="Thomas B.C."/>
            <person name="Singh A."/>
            <person name="Wilkins M.J."/>
            <person name="Karaoz U."/>
            <person name="Brodie E.L."/>
            <person name="Williams K.H."/>
            <person name="Hubbard S.S."/>
            <person name="Banfield J.F."/>
        </authorList>
    </citation>
    <scope>NUCLEOTIDE SEQUENCE [LARGE SCALE GENOMIC DNA]</scope>
</reference>
<keyword evidence="2" id="KW-0472">Membrane</keyword>
<accession>A0A1F5Z2R3</accession>
<dbReference type="Proteomes" id="UP000179129">
    <property type="component" value="Unassembled WGS sequence"/>
</dbReference>
<dbReference type="EMBL" id="MFIX01000007">
    <property type="protein sequence ID" value="OGG06731.1"/>
    <property type="molecule type" value="Genomic_DNA"/>
</dbReference>
<comment type="caution">
    <text evidence="4">The sequence shown here is derived from an EMBL/GenBank/DDBJ whole genome shotgun (WGS) entry which is preliminary data.</text>
</comment>
<dbReference type="STRING" id="1817867.A3F83_16215"/>
<dbReference type="Pfam" id="PF01103">
    <property type="entry name" value="Omp85"/>
    <property type="match status" value="1"/>
</dbReference>
<evidence type="ECO:0000313" key="5">
    <source>
        <dbReference type="Proteomes" id="UP000179129"/>
    </source>
</evidence>
<evidence type="ECO:0000313" key="4">
    <source>
        <dbReference type="EMBL" id="OGG06731.1"/>
    </source>
</evidence>
<dbReference type="Gene3D" id="2.40.160.50">
    <property type="entry name" value="membrane protein fhac: a member of the omp85/tpsb transporter family"/>
    <property type="match status" value="1"/>
</dbReference>
<dbReference type="InterPro" id="IPR000184">
    <property type="entry name" value="Bac_surfAg_D15"/>
</dbReference>
<evidence type="ECO:0000256" key="1">
    <source>
        <dbReference type="ARBA" id="ARBA00004370"/>
    </source>
</evidence>
<evidence type="ECO:0000256" key="2">
    <source>
        <dbReference type="ARBA" id="ARBA00023136"/>
    </source>
</evidence>
<feature type="domain" description="Bacterial surface antigen (D15)" evidence="3">
    <location>
        <begin position="265"/>
        <end position="421"/>
    </location>
</feature>
<sequence length="519" mass="57900">MRANELMRIFQQAVKVFNRQMIFAGLVFFMSLNAAAVSCKQEQPADNLLRRLSQVFERRNYLTLVEDTLLTCGADSLVKDVVILGGKVALECPVAGTVMVCDGELSLRASARVSGDVILVRSSLYSSRSATVGGEVFRTAAAECVSYIDGQLSGSKPRKQLPYQVLLKTNRMGGFGLVGYDRVDGYSLSWGFAVELPEVSALPLFKARVISATTRQAVGFDTELRLPLYHQPLYTLGLGARSLTDTNDRWRLGDLDNAFKAFVAGNDERYYFRREGFSVDLRRNVGRRSHLSLGYLNERCYSLADQSPFTLFGSENFQPNLPVAPGPLHSLYFDGVLDTRGDPFLTLSGLWLRLQAEIAGGALAGKHSFARYDLDFKRWDTFYGIHHTFLWLKLAGADQSLPFQRGYTLGNTLRAYDIFTFSGDRMLMGEASYGLSLPQVPLVEYLLFRWRAELIYETGIAFFRGDPKLGYGDLKKDFGFGFSGDTILGRIGVYLFQNLDTSARSGRRVTVTLNMNVFG</sequence>
<proteinExistence type="predicted"/>
<gene>
    <name evidence="4" type="ORF">A3F83_16215</name>
</gene>